<protein>
    <submittedName>
        <fullName evidence="6">HEAT repeat domain-containing protein</fullName>
    </submittedName>
</protein>
<comment type="function">
    <text evidence="5">Catalyzes the hydroxylation of the N(6)-(4-aminobutyl)-L-lysine intermediate produced by deoxyhypusine synthase/DHPS on a critical lysine of the eukaryotic translation initiation factor 5A/eIF-5A. This is the second step of the post-translational modification of that lysine into an unusual amino acid residue named hypusine. Hypusination is unique to mature eIF-5A factor and is essential for its function.</text>
</comment>
<dbReference type="SMART" id="SM00185">
    <property type="entry name" value="ARM"/>
    <property type="match status" value="2"/>
</dbReference>
<dbReference type="RefSeq" id="WP_208339930.1">
    <property type="nucleotide sequence ID" value="NZ_CAWQFN010000581.1"/>
</dbReference>
<dbReference type="PROSITE" id="PS50077">
    <property type="entry name" value="HEAT_REPEAT"/>
    <property type="match status" value="1"/>
</dbReference>
<dbReference type="Gene3D" id="1.25.10.10">
    <property type="entry name" value="Leucine-rich Repeat Variant"/>
    <property type="match status" value="3"/>
</dbReference>
<sequence length="403" mass="44201">MNKINQLLIQAQTAHDTADWSLVIQCLQQLTVQENLENPEIAKNTEKLLEFALAVLTMGDFQQRWEIAQVLSKFGAIAIPQLISILEDDESEEELHWYAMRILGDMKNSDAIAPLVELIKSNNNEELKGMAAAALGEIGTLAIFALTELLKDRNTRLLAVQSLSYIRNNETITPLLSVVEDSQVAVRVVAIEALSSFHDQRVPSVLLNALNDVASSVRREAVIALGERPGLCAELDLVTKLKSRLYDSDEDVCCAAAIAMSKMGSDSAAYHLFEALIAPNRPLKLQLEIIRALMWVGTLSGLEYLHSSFYELESVTLWQEIVAVLGRVNSPTLTDKALQILLDILHSKHAAVEIAVIRSAIALSLGQLGNIQALEPLTAMLTDQDPQVRLHASAALKNLTASV</sequence>
<evidence type="ECO:0000256" key="4">
    <source>
        <dbReference type="ARBA" id="ARBA00023239"/>
    </source>
</evidence>
<dbReference type="GO" id="GO:0016491">
    <property type="term" value="F:oxidoreductase activity"/>
    <property type="evidence" value="ECO:0007669"/>
    <property type="project" value="TreeGrafter"/>
</dbReference>
<evidence type="ECO:0000313" key="7">
    <source>
        <dbReference type="Proteomes" id="UP000667802"/>
    </source>
</evidence>
<keyword evidence="4" id="KW-0456">Lyase</keyword>
<dbReference type="InterPro" id="IPR004155">
    <property type="entry name" value="PBS_lyase_HEAT"/>
</dbReference>
<proteinExistence type="inferred from homology"/>
<dbReference type="InterPro" id="IPR000225">
    <property type="entry name" value="Armadillo"/>
</dbReference>
<evidence type="ECO:0000256" key="3">
    <source>
        <dbReference type="ARBA" id="ARBA00022738"/>
    </source>
</evidence>
<keyword evidence="3" id="KW-0605">Phycobilisome</keyword>
<comment type="caution">
    <text evidence="6">The sequence shown here is derived from an EMBL/GenBank/DDBJ whole genome shotgun (WGS) entry which is preliminary data.</text>
</comment>
<dbReference type="SMART" id="SM00567">
    <property type="entry name" value="EZ_HEAT"/>
    <property type="match status" value="7"/>
</dbReference>
<accession>A0AAP5IDF7</accession>
<dbReference type="PANTHER" id="PTHR12697">
    <property type="entry name" value="PBS LYASE HEAT-LIKE PROTEIN"/>
    <property type="match status" value="1"/>
</dbReference>
<evidence type="ECO:0000256" key="5">
    <source>
        <dbReference type="ARBA" id="ARBA00045876"/>
    </source>
</evidence>
<dbReference type="InterPro" id="IPR021133">
    <property type="entry name" value="HEAT_type_2"/>
</dbReference>
<keyword evidence="2" id="KW-0042">Antenna complex</keyword>
<dbReference type="Proteomes" id="UP000667802">
    <property type="component" value="Unassembled WGS sequence"/>
</dbReference>
<dbReference type="Pfam" id="PF13646">
    <property type="entry name" value="HEAT_2"/>
    <property type="match status" value="2"/>
</dbReference>
<dbReference type="EMBL" id="JAALHA020000015">
    <property type="protein sequence ID" value="MDR9897972.1"/>
    <property type="molecule type" value="Genomic_DNA"/>
</dbReference>
<keyword evidence="7" id="KW-1185">Reference proteome</keyword>
<evidence type="ECO:0000313" key="6">
    <source>
        <dbReference type="EMBL" id="MDR9897972.1"/>
    </source>
</evidence>
<evidence type="ECO:0000256" key="1">
    <source>
        <dbReference type="ARBA" id="ARBA00009299"/>
    </source>
</evidence>
<dbReference type="SUPFAM" id="SSF48371">
    <property type="entry name" value="ARM repeat"/>
    <property type="match status" value="2"/>
</dbReference>
<dbReference type="GO" id="GO:0016829">
    <property type="term" value="F:lyase activity"/>
    <property type="evidence" value="ECO:0007669"/>
    <property type="project" value="UniProtKB-KW"/>
</dbReference>
<dbReference type="PANTHER" id="PTHR12697:SF5">
    <property type="entry name" value="DEOXYHYPUSINE HYDROXYLASE"/>
    <property type="match status" value="1"/>
</dbReference>
<dbReference type="InterPro" id="IPR016024">
    <property type="entry name" value="ARM-type_fold"/>
</dbReference>
<comment type="similarity">
    <text evidence="1">Belongs to the CpcE/RpcE/PecE family.</text>
</comment>
<dbReference type="InterPro" id="IPR011989">
    <property type="entry name" value="ARM-like"/>
</dbReference>
<gene>
    <name evidence="6" type="ORF">G7B40_025915</name>
</gene>
<evidence type="ECO:0000256" key="2">
    <source>
        <dbReference type="ARBA" id="ARBA00022549"/>
    </source>
</evidence>
<name>A0AAP5IDF7_9CYAN</name>
<organism evidence="6 7">
    <name type="scientific">Aetokthonos hydrillicola Thurmond2011</name>
    <dbReference type="NCBI Taxonomy" id="2712845"/>
    <lineage>
        <taxon>Bacteria</taxon>
        <taxon>Bacillati</taxon>
        <taxon>Cyanobacteriota</taxon>
        <taxon>Cyanophyceae</taxon>
        <taxon>Nostocales</taxon>
        <taxon>Hapalosiphonaceae</taxon>
        <taxon>Aetokthonos</taxon>
    </lineage>
</organism>
<reference evidence="7" key="1">
    <citation type="journal article" date="2021" name="Science">
        <title>Hunting the eagle killer: A cyanobacterial neurotoxin causes vacuolar myelinopathy.</title>
        <authorList>
            <person name="Breinlinger S."/>
            <person name="Phillips T.J."/>
            <person name="Haram B.N."/>
            <person name="Mares J."/>
            <person name="Martinez Yerena J.A."/>
            <person name="Hrouzek P."/>
            <person name="Sobotka R."/>
            <person name="Henderson W.M."/>
            <person name="Schmieder P."/>
            <person name="Williams S.M."/>
            <person name="Lauderdale J.D."/>
            <person name="Wilde H.D."/>
            <person name="Gerrin W."/>
            <person name="Kust A."/>
            <person name="Washington J.W."/>
            <person name="Wagner C."/>
            <person name="Geier B."/>
            <person name="Liebeke M."/>
            <person name="Enke H."/>
            <person name="Niedermeyer T.H.J."/>
            <person name="Wilde S.B."/>
        </authorList>
    </citation>
    <scope>NUCLEOTIDE SEQUENCE [LARGE SCALE GENOMIC DNA]</scope>
    <source>
        <strain evidence="7">Thurmond2011</strain>
    </source>
</reference>
<dbReference type="AlphaFoldDB" id="A0AAP5IDF7"/>
<dbReference type="GO" id="GO:0030089">
    <property type="term" value="C:phycobilisome"/>
    <property type="evidence" value="ECO:0007669"/>
    <property type="project" value="UniProtKB-KW"/>
</dbReference>